<evidence type="ECO:0000259" key="1">
    <source>
        <dbReference type="PROSITE" id="PS50011"/>
    </source>
</evidence>
<reference evidence="3" key="1">
    <citation type="submission" date="2024-04" db="EMBL/GenBank/DDBJ databases">
        <authorList>
            <person name="Shaw F."/>
            <person name="Minotto A."/>
        </authorList>
    </citation>
    <scope>NUCLEOTIDE SEQUENCE [LARGE SCALE GENOMIC DNA]</scope>
</reference>
<dbReference type="PROSITE" id="PS50011">
    <property type="entry name" value="PROTEIN_KINASE_DOM"/>
    <property type="match status" value="1"/>
</dbReference>
<name>A0ABP1DXX5_9APHY</name>
<dbReference type="Gene3D" id="3.30.200.20">
    <property type="entry name" value="Phosphorylase Kinase, domain 1"/>
    <property type="match status" value="1"/>
</dbReference>
<dbReference type="InterPro" id="IPR000719">
    <property type="entry name" value="Prot_kinase_dom"/>
</dbReference>
<sequence>MQKSVSARGLPAYTTCTPEQAQEYAEQTRQGHRNLLSYEIFWRESYRFLENRKIKVIDATHASDGTRLMIKSVSRINNEIPITRLLSSKELLADTCNHCVPVLDVLNDPFDLLEVLMVMPYLRPFDDLEFQTIGEVVDFVSQTLEGLYFIHRQGVTQRDCAAANIMMDSGPLFPPGHHPVQLDYTPDGVSYTSCFMRNQRPVRYYFIDFGLSSYFKPGEVLLAIGTKGRDKEPPERSDTRPYNPFPLDIFILGNVYLKDLCKDMTGWTFSSL</sequence>
<gene>
    <name evidence="2" type="ORF">GFSPODELE1_LOCUS8537</name>
</gene>
<dbReference type="EMBL" id="OZ037949">
    <property type="protein sequence ID" value="CAL1711869.1"/>
    <property type="molecule type" value="Genomic_DNA"/>
</dbReference>
<protein>
    <recommendedName>
        <fullName evidence="1">Protein kinase domain-containing protein</fullName>
    </recommendedName>
</protein>
<keyword evidence="3" id="KW-1185">Reference proteome</keyword>
<proteinExistence type="predicted"/>
<organism evidence="2 3">
    <name type="scientific">Somion occarium</name>
    <dbReference type="NCBI Taxonomy" id="3059160"/>
    <lineage>
        <taxon>Eukaryota</taxon>
        <taxon>Fungi</taxon>
        <taxon>Dikarya</taxon>
        <taxon>Basidiomycota</taxon>
        <taxon>Agaricomycotina</taxon>
        <taxon>Agaricomycetes</taxon>
        <taxon>Polyporales</taxon>
        <taxon>Cerrenaceae</taxon>
        <taxon>Somion</taxon>
    </lineage>
</organism>
<feature type="domain" description="Protein kinase" evidence="1">
    <location>
        <begin position="1"/>
        <end position="272"/>
    </location>
</feature>
<dbReference type="Proteomes" id="UP001497453">
    <property type="component" value="Chromosome 6"/>
</dbReference>
<accession>A0ABP1DXX5</accession>
<evidence type="ECO:0000313" key="2">
    <source>
        <dbReference type="EMBL" id="CAL1711869.1"/>
    </source>
</evidence>
<dbReference type="SUPFAM" id="SSF56112">
    <property type="entry name" value="Protein kinase-like (PK-like)"/>
    <property type="match status" value="1"/>
</dbReference>
<evidence type="ECO:0000313" key="3">
    <source>
        <dbReference type="Proteomes" id="UP001497453"/>
    </source>
</evidence>
<dbReference type="InterPro" id="IPR011009">
    <property type="entry name" value="Kinase-like_dom_sf"/>
</dbReference>
<dbReference type="Gene3D" id="1.10.510.10">
    <property type="entry name" value="Transferase(Phosphotransferase) domain 1"/>
    <property type="match status" value="1"/>
</dbReference>